<organism evidence="2 3">
    <name type="scientific">Bradyrhizobium lupini HPC(L)</name>
    <dbReference type="NCBI Taxonomy" id="1229491"/>
    <lineage>
        <taxon>Bacteria</taxon>
        <taxon>Pseudomonadati</taxon>
        <taxon>Pseudomonadota</taxon>
        <taxon>Alphaproteobacteria</taxon>
        <taxon>Hyphomicrobiales</taxon>
        <taxon>Nitrobacteraceae</taxon>
        <taxon>Bradyrhizobium</taxon>
    </lineage>
</organism>
<evidence type="ECO:0000259" key="1">
    <source>
        <dbReference type="Pfam" id="PF13840"/>
    </source>
</evidence>
<dbReference type="InterPro" id="IPR027795">
    <property type="entry name" value="CASTOR_ACT_dom"/>
</dbReference>
<dbReference type="SUPFAM" id="SSF55021">
    <property type="entry name" value="ACT-like"/>
    <property type="match status" value="1"/>
</dbReference>
<dbReference type="Pfam" id="PF13840">
    <property type="entry name" value="ACT_7"/>
    <property type="match status" value="1"/>
</dbReference>
<dbReference type="Proteomes" id="UP000017668">
    <property type="component" value="Unassembled WGS sequence"/>
</dbReference>
<feature type="domain" description="CASTOR ACT" evidence="1">
    <location>
        <begin position="1"/>
        <end position="41"/>
    </location>
</feature>
<reference evidence="2 3" key="1">
    <citation type="journal article" date="2013" name="Genome Announc.">
        <title>Genome Sequence of Rhizobium lupini HPC(L) Isolated from Saline Desert Soil, Kutch (Gujarat).</title>
        <authorList>
            <person name="Agarwal L."/>
            <person name="Purohit H.J."/>
        </authorList>
    </citation>
    <scope>NUCLEOTIDE SEQUENCE [LARGE SCALE GENOMIC DNA]</scope>
    <source>
        <strain evidence="3">HPC(L)</strain>
    </source>
</reference>
<comment type="caution">
    <text evidence="2">The sequence shown here is derived from an EMBL/GenBank/DDBJ whole genome shotgun (WGS) entry which is preliminary data.</text>
</comment>
<accession>A0ABP2RLW3</accession>
<gene>
    <name evidence="2" type="ORF">C241_21267</name>
</gene>
<protein>
    <recommendedName>
        <fullName evidence="1">CASTOR ACT domain-containing protein</fullName>
    </recommendedName>
</protein>
<keyword evidence="3" id="KW-1185">Reference proteome</keyword>
<evidence type="ECO:0000313" key="3">
    <source>
        <dbReference type="Proteomes" id="UP000017668"/>
    </source>
</evidence>
<sequence>MLSVIEPLSTNDIGIFVVSTFDGDHLLVKSKDLEKTFELLANAGHSRV</sequence>
<name>A0ABP2RLW3_RHILU</name>
<dbReference type="Gene3D" id="3.30.2130.10">
    <property type="entry name" value="VC0802-like"/>
    <property type="match status" value="1"/>
</dbReference>
<evidence type="ECO:0000313" key="2">
    <source>
        <dbReference type="EMBL" id="EKJ94026.1"/>
    </source>
</evidence>
<dbReference type="InterPro" id="IPR045865">
    <property type="entry name" value="ACT-like_dom_sf"/>
</dbReference>
<dbReference type="EMBL" id="AMQQ01000032">
    <property type="protein sequence ID" value="EKJ94026.1"/>
    <property type="molecule type" value="Genomic_DNA"/>
</dbReference>
<proteinExistence type="predicted"/>